<evidence type="ECO:0000313" key="2">
    <source>
        <dbReference type="EMBL" id="KAJ1099995.1"/>
    </source>
</evidence>
<proteinExistence type="predicted"/>
<feature type="region of interest" description="Disordered" evidence="1">
    <location>
        <begin position="1"/>
        <end position="153"/>
    </location>
</feature>
<dbReference type="Proteomes" id="UP001066276">
    <property type="component" value="Chromosome 10"/>
</dbReference>
<gene>
    <name evidence="2" type="ORF">NDU88_005085</name>
</gene>
<comment type="caution">
    <text evidence="2">The sequence shown here is derived from an EMBL/GenBank/DDBJ whole genome shotgun (WGS) entry which is preliminary data.</text>
</comment>
<dbReference type="AlphaFoldDB" id="A0AAV7MID7"/>
<evidence type="ECO:0000256" key="1">
    <source>
        <dbReference type="SAM" id="MobiDB-lite"/>
    </source>
</evidence>
<evidence type="ECO:0000313" key="3">
    <source>
        <dbReference type="Proteomes" id="UP001066276"/>
    </source>
</evidence>
<reference evidence="2" key="1">
    <citation type="journal article" date="2022" name="bioRxiv">
        <title>Sequencing and chromosome-scale assembly of the giantPleurodeles waltlgenome.</title>
        <authorList>
            <person name="Brown T."/>
            <person name="Elewa A."/>
            <person name="Iarovenko S."/>
            <person name="Subramanian E."/>
            <person name="Araus A.J."/>
            <person name="Petzold A."/>
            <person name="Susuki M."/>
            <person name="Suzuki K.-i.T."/>
            <person name="Hayashi T."/>
            <person name="Toyoda A."/>
            <person name="Oliveira C."/>
            <person name="Osipova E."/>
            <person name="Leigh N.D."/>
            <person name="Simon A."/>
            <person name="Yun M.H."/>
        </authorList>
    </citation>
    <scope>NUCLEOTIDE SEQUENCE</scope>
    <source>
        <strain evidence="2">20211129_DDA</strain>
        <tissue evidence="2">Liver</tissue>
    </source>
</reference>
<name>A0AAV7MID7_PLEWA</name>
<organism evidence="2 3">
    <name type="scientific">Pleurodeles waltl</name>
    <name type="common">Iberian ribbed newt</name>
    <dbReference type="NCBI Taxonomy" id="8319"/>
    <lineage>
        <taxon>Eukaryota</taxon>
        <taxon>Metazoa</taxon>
        <taxon>Chordata</taxon>
        <taxon>Craniata</taxon>
        <taxon>Vertebrata</taxon>
        <taxon>Euteleostomi</taxon>
        <taxon>Amphibia</taxon>
        <taxon>Batrachia</taxon>
        <taxon>Caudata</taxon>
        <taxon>Salamandroidea</taxon>
        <taxon>Salamandridae</taxon>
        <taxon>Pleurodelinae</taxon>
        <taxon>Pleurodeles</taxon>
    </lineage>
</organism>
<accession>A0AAV7MID7</accession>
<protein>
    <submittedName>
        <fullName evidence="2">Uncharacterized protein</fullName>
    </submittedName>
</protein>
<keyword evidence="3" id="KW-1185">Reference proteome</keyword>
<dbReference type="EMBL" id="JANPWB010000014">
    <property type="protein sequence ID" value="KAJ1099995.1"/>
    <property type="molecule type" value="Genomic_DNA"/>
</dbReference>
<sequence length="153" mass="15939">MADGAGRFHTAPPHKGQSTLVSAALGVESPVVGIRGPLGIQHRHTDCASPRGSYPKRAPHRAAPGGPPSPRCMQSRSQEAPGSAPRAGGQLATRRSDPHPPLFRVGPRPNPMPGAAHRPIRDLGRNPAATSRVQARAGAHESVGGRPRVRGRA</sequence>